<dbReference type="STRING" id="452652.KSE_06210"/>
<keyword evidence="4" id="KW-1185">Reference proteome</keyword>
<accession>E4N5I1</accession>
<dbReference type="PATRIC" id="fig|452652.3.peg.612"/>
<gene>
    <name evidence="3" type="ordered locus">KSE_06210</name>
</gene>
<dbReference type="Proteomes" id="UP000007076">
    <property type="component" value="Chromosome"/>
</dbReference>
<feature type="region of interest" description="Disordered" evidence="1">
    <location>
        <begin position="62"/>
        <end position="109"/>
    </location>
</feature>
<sequence length="204" mass="20337">MAGQASGGGGGTGGTGGAGGRRGAAGGRRGRPLPWPALLTAIAAVITAVATLIGVFLATSSDGGGPEAAGAPSAPAPGTSAPPAGSPSAAAPPSASAPPSPAGGWVGDWQGTITQSGRKYVLKVSIREPKLGEEFADAEYTPLGCTTRWTLTERTDRRLTGHEAVVRNTVTTCVSGDFTLDLRKDGGLDFAWNRTVAVGTLTRQ</sequence>
<evidence type="ECO:0000313" key="4">
    <source>
        <dbReference type="Proteomes" id="UP000007076"/>
    </source>
</evidence>
<feature type="transmembrane region" description="Helical" evidence="2">
    <location>
        <begin position="37"/>
        <end position="58"/>
    </location>
</feature>
<keyword evidence="2" id="KW-1133">Transmembrane helix</keyword>
<feature type="compositionally biased region" description="Gly residues" evidence="1">
    <location>
        <begin position="1"/>
        <end position="27"/>
    </location>
</feature>
<feature type="region of interest" description="Disordered" evidence="1">
    <location>
        <begin position="1"/>
        <end position="29"/>
    </location>
</feature>
<dbReference type="KEGG" id="ksk:KSE_06210"/>
<organism evidence="3 4">
    <name type="scientific">Kitasatospora setae (strain ATCC 33774 / DSM 43861 / JCM 3304 / KCC A-0304 / NBRC 14216 / KM-6054)</name>
    <name type="common">Streptomyces setae</name>
    <dbReference type="NCBI Taxonomy" id="452652"/>
    <lineage>
        <taxon>Bacteria</taxon>
        <taxon>Bacillati</taxon>
        <taxon>Actinomycetota</taxon>
        <taxon>Actinomycetes</taxon>
        <taxon>Kitasatosporales</taxon>
        <taxon>Streptomycetaceae</taxon>
        <taxon>Kitasatospora</taxon>
    </lineage>
</organism>
<name>E4N5I1_KITSK</name>
<dbReference type="EMBL" id="AP010968">
    <property type="protein sequence ID" value="BAJ26462.1"/>
    <property type="molecule type" value="Genomic_DNA"/>
</dbReference>
<dbReference type="AlphaFoldDB" id="E4N5I1"/>
<dbReference type="RefSeq" id="WP_014133781.1">
    <property type="nucleotide sequence ID" value="NC_016109.1"/>
</dbReference>
<evidence type="ECO:0000256" key="1">
    <source>
        <dbReference type="SAM" id="MobiDB-lite"/>
    </source>
</evidence>
<feature type="compositionally biased region" description="Low complexity" evidence="1">
    <location>
        <begin position="68"/>
        <end position="94"/>
    </location>
</feature>
<keyword evidence="2" id="KW-0472">Membrane</keyword>
<proteinExistence type="predicted"/>
<evidence type="ECO:0000313" key="3">
    <source>
        <dbReference type="EMBL" id="BAJ26462.1"/>
    </source>
</evidence>
<dbReference type="HOGENOM" id="CLU_1341775_0_0_11"/>
<protein>
    <submittedName>
        <fullName evidence="3">Uncharacterized protein</fullName>
    </submittedName>
</protein>
<keyword evidence="2" id="KW-0812">Transmembrane</keyword>
<evidence type="ECO:0000256" key="2">
    <source>
        <dbReference type="SAM" id="Phobius"/>
    </source>
</evidence>
<reference evidence="3 4" key="1">
    <citation type="journal article" date="2010" name="DNA Res.">
        <title>Genome sequence of Kitasatospora setae NBRC 14216T: an evolutionary snapshot of the family Streptomycetaceae.</title>
        <authorList>
            <person name="Ichikawa N."/>
            <person name="Oguchi A."/>
            <person name="Ikeda H."/>
            <person name="Ishikawa J."/>
            <person name="Kitani S."/>
            <person name="Watanabe Y."/>
            <person name="Nakamura S."/>
            <person name="Katano Y."/>
            <person name="Kishi E."/>
            <person name="Sasagawa M."/>
            <person name="Ankai A."/>
            <person name="Fukui S."/>
            <person name="Hashimoto Y."/>
            <person name="Kamata S."/>
            <person name="Otoguro M."/>
            <person name="Tanikawa S."/>
            <person name="Nihira T."/>
            <person name="Horinouchi S."/>
            <person name="Ohnishi Y."/>
            <person name="Hayakawa M."/>
            <person name="Kuzuyama T."/>
            <person name="Arisawa A."/>
            <person name="Nomoto F."/>
            <person name="Miura H."/>
            <person name="Takahashi Y."/>
            <person name="Fujita N."/>
        </authorList>
    </citation>
    <scope>NUCLEOTIDE SEQUENCE [LARGE SCALE GENOMIC DNA]</scope>
    <source>
        <strain evidence="4">ATCC 33774 / DSM 43861 / JCM 3304 / KCC A-0304 / NBRC 14216 / KM-6054</strain>
    </source>
</reference>